<evidence type="ECO:0000259" key="8">
    <source>
        <dbReference type="Pfam" id="PF01757"/>
    </source>
</evidence>
<comment type="caution">
    <text evidence="9">The sequence shown here is derived from an EMBL/GenBank/DDBJ whole genome shotgun (WGS) entry which is preliminary data.</text>
</comment>
<evidence type="ECO:0000256" key="6">
    <source>
        <dbReference type="ARBA" id="ARBA00023136"/>
    </source>
</evidence>
<feature type="transmembrane region" description="Helical" evidence="7">
    <location>
        <begin position="66"/>
        <end position="87"/>
    </location>
</feature>
<organism evidence="9 10">
    <name type="scientific">Nesterenkonia natronophila</name>
    <dbReference type="NCBI Taxonomy" id="2174932"/>
    <lineage>
        <taxon>Bacteria</taxon>
        <taxon>Bacillati</taxon>
        <taxon>Actinomycetota</taxon>
        <taxon>Actinomycetes</taxon>
        <taxon>Micrococcales</taxon>
        <taxon>Micrococcaceae</taxon>
        <taxon>Nesterenkonia</taxon>
    </lineage>
</organism>
<reference evidence="9 10" key="1">
    <citation type="submission" date="2018-09" db="EMBL/GenBank/DDBJ databases">
        <title>Nesterenkonia natronophila sp. nov., an alkaliphilic actinobacteriume isolated from a soda lake, and emended description of the genus Nesterenkonia.</title>
        <authorList>
            <person name="Menes R.J."/>
            <person name="Iriarte A."/>
        </authorList>
    </citation>
    <scope>NUCLEOTIDE SEQUENCE [LARGE SCALE GENOMIC DNA]</scope>
    <source>
        <strain evidence="9 10">M8</strain>
    </source>
</reference>
<feature type="transmembrane region" description="Helical" evidence="7">
    <location>
        <begin position="136"/>
        <end position="153"/>
    </location>
</feature>
<evidence type="ECO:0000313" key="9">
    <source>
        <dbReference type="EMBL" id="RJN31419.1"/>
    </source>
</evidence>
<keyword evidence="5 7" id="KW-1133">Transmembrane helix</keyword>
<proteinExistence type="inferred from homology"/>
<comment type="similarity">
    <text evidence="2">Belongs to the acyltransferase 3 family.</text>
</comment>
<keyword evidence="4 7" id="KW-0812">Transmembrane</keyword>
<name>A0A3A4FZP8_9MICC</name>
<evidence type="ECO:0000256" key="7">
    <source>
        <dbReference type="SAM" id="Phobius"/>
    </source>
</evidence>
<dbReference type="PANTHER" id="PTHR40074">
    <property type="entry name" value="O-ACETYLTRANSFERASE WECH"/>
    <property type="match status" value="1"/>
</dbReference>
<dbReference type="PANTHER" id="PTHR40074:SF2">
    <property type="entry name" value="O-ACETYLTRANSFERASE WECH"/>
    <property type="match status" value="1"/>
</dbReference>
<dbReference type="InterPro" id="IPR002656">
    <property type="entry name" value="Acyl_transf_3_dom"/>
</dbReference>
<keyword evidence="6 7" id="KW-0472">Membrane</keyword>
<dbReference type="EMBL" id="QYZP01000003">
    <property type="protein sequence ID" value="RJN31419.1"/>
    <property type="molecule type" value="Genomic_DNA"/>
</dbReference>
<comment type="subcellular location">
    <subcellularLocation>
        <location evidence="1">Cell membrane</location>
        <topology evidence="1">Multi-pass membrane protein</topology>
    </subcellularLocation>
</comment>
<accession>A0A3A4FZP8</accession>
<dbReference type="GO" id="GO:0009246">
    <property type="term" value="P:enterobacterial common antigen biosynthetic process"/>
    <property type="evidence" value="ECO:0007669"/>
    <property type="project" value="TreeGrafter"/>
</dbReference>
<feature type="domain" description="Acyltransferase 3" evidence="8">
    <location>
        <begin position="2"/>
        <end position="296"/>
    </location>
</feature>
<dbReference type="GO" id="GO:0005886">
    <property type="term" value="C:plasma membrane"/>
    <property type="evidence" value="ECO:0007669"/>
    <property type="project" value="UniProtKB-SubCell"/>
</dbReference>
<dbReference type="Proteomes" id="UP000266615">
    <property type="component" value="Unassembled WGS sequence"/>
</dbReference>
<feature type="transmembrane region" description="Helical" evidence="7">
    <location>
        <begin position="188"/>
        <end position="209"/>
    </location>
</feature>
<feature type="transmembrane region" description="Helical" evidence="7">
    <location>
        <begin position="215"/>
        <end position="233"/>
    </location>
</feature>
<feature type="transmembrane region" description="Helical" evidence="7">
    <location>
        <begin position="245"/>
        <end position="266"/>
    </location>
</feature>
<evidence type="ECO:0000256" key="3">
    <source>
        <dbReference type="ARBA" id="ARBA00022475"/>
    </source>
</evidence>
<evidence type="ECO:0000313" key="10">
    <source>
        <dbReference type="Proteomes" id="UP000266615"/>
    </source>
</evidence>
<dbReference type="AlphaFoldDB" id="A0A3A4FZP8"/>
<evidence type="ECO:0000256" key="1">
    <source>
        <dbReference type="ARBA" id="ARBA00004651"/>
    </source>
</evidence>
<evidence type="ECO:0000256" key="2">
    <source>
        <dbReference type="ARBA" id="ARBA00007400"/>
    </source>
</evidence>
<dbReference type="GO" id="GO:0016413">
    <property type="term" value="F:O-acetyltransferase activity"/>
    <property type="evidence" value="ECO:0007669"/>
    <property type="project" value="TreeGrafter"/>
</dbReference>
<keyword evidence="10" id="KW-1185">Reference proteome</keyword>
<dbReference type="Pfam" id="PF01757">
    <property type="entry name" value="Acyl_transf_3"/>
    <property type="match status" value="1"/>
</dbReference>
<feature type="transmembrane region" description="Helical" evidence="7">
    <location>
        <begin position="41"/>
        <end position="59"/>
    </location>
</feature>
<keyword evidence="3" id="KW-1003">Cell membrane</keyword>
<sequence>MHWMDFLRGLAVVLVVVLHAAQHGGATVHWWDEANRFLAPFRMPLLMFLSGILLARSLLKPLTLYLWGKVAAVGWPLAVWLVLYGFLVRGGVGWPDDMGDFVVTGDYLWFLMALLACYFFAAVFRPLMVRDPKRCDWVFFGVFVLMMTASVLSEPILGLLGNILWYGSFFFLGAWAQERLTSWITAPWWVVALLLVLLAGVSVIGVNGASANLRTPALGVLAVLGIAVVVWLAPRTPRSGVVRLFSWTGRNSIVVYVAHFPVVIFLRDTVLSGAELPAGVYVTAITVLALSLTLAIVWARPWTPWLYVLPRSTRVMTLLR</sequence>
<protein>
    <recommendedName>
        <fullName evidence="8">Acyltransferase 3 domain-containing protein</fullName>
    </recommendedName>
</protein>
<evidence type="ECO:0000256" key="5">
    <source>
        <dbReference type="ARBA" id="ARBA00022989"/>
    </source>
</evidence>
<feature type="transmembrane region" description="Helical" evidence="7">
    <location>
        <begin position="278"/>
        <end position="299"/>
    </location>
</feature>
<gene>
    <name evidence="9" type="ORF">D3250_11360</name>
</gene>
<evidence type="ECO:0000256" key="4">
    <source>
        <dbReference type="ARBA" id="ARBA00022692"/>
    </source>
</evidence>
<feature type="transmembrane region" description="Helical" evidence="7">
    <location>
        <begin position="107"/>
        <end position="124"/>
    </location>
</feature>